<keyword evidence="9" id="KW-0472">Membrane</keyword>
<evidence type="ECO:0000313" key="13">
    <source>
        <dbReference type="Proteomes" id="UP000076842"/>
    </source>
</evidence>
<dbReference type="UniPathway" id="UPA00767">
    <property type="reaction ID" value="UER00752"/>
</dbReference>
<dbReference type="PANTHER" id="PTHR10835:SF0">
    <property type="entry name" value="SQUALENE MONOOXYGENASE"/>
    <property type="match status" value="1"/>
</dbReference>
<dbReference type="AlphaFoldDB" id="A0A165D1R5"/>
<evidence type="ECO:0000256" key="7">
    <source>
        <dbReference type="ARBA" id="ARBA00022848"/>
    </source>
</evidence>
<evidence type="ECO:0000256" key="8">
    <source>
        <dbReference type="ARBA" id="ARBA00023002"/>
    </source>
</evidence>
<dbReference type="GO" id="GO:0006696">
    <property type="term" value="P:ergosterol biosynthetic process"/>
    <property type="evidence" value="ECO:0007669"/>
    <property type="project" value="TreeGrafter"/>
</dbReference>
<dbReference type="InterPro" id="IPR040125">
    <property type="entry name" value="Squalene_monox"/>
</dbReference>
<dbReference type="PANTHER" id="PTHR10835">
    <property type="entry name" value="SQUALENE MONOOXYGENASE"/>
    <property type="match status" value="1"/>
</dbReference>
<dbReference type="SUPFAM" id="SSF51905">
    <property type="entry name" value="FAD/NAD(P)-binding domain"/>
    <property type="match status" value="1"/>
</dbReference>
<keyword evidence="13" id="KW-1185">Reference proteome</keyword>
<sequence>MSPVLPAPTSDEPHTSCIIVGAGPAGTALARALARSHPPAAPPRNILVLERDLAPAGPDRIVGELLQPGGVRALRALGLARALDNIGAVPARGYCVVNTAARKEVSVPYPDGEEGRSFHHGTFVASLRRELATTTPTVHMREATVHALLECPHTGRVLGVSATPKGAPAPQNYYADLVAVADGHASKFRHLLPRAPAPVTRSHFVGLVLHGATLPMDEHGTVVLIPGQGPVLMYGLAKGETRILIDVRGKLPSSASGALQEHIRTHVLPHLPPGCQQPLHDALQTQRLRSMPNSWLPPSLQATPHAREGVLLIGDAFNMRHPLTGGGMTVAFTDALLLGQLLSTAALSDWPAVAHALHTFHTQRKPLSATINILSLALYDLFGASSPELATLRQACFDYFLLGGDCVRGPVSLLSGLAPRPALLFYHFFAVALFAVWSRRPGRPHPGGPDNPVLRLLWVACVVFLPLMWGEMRDVATAWCWAWMG</sequence>
<evidence type="ECO:0000256" key="9">
    <source>
        <dbReference type="ARBA" id="ARBA00023136"/>
    </source>
</evidence>
<dbReference type="InParanoid" id="A0A165D1R5"/>
<evidence type="ECO:0000256" key="2">
    <source>
        <dbReference type="ARBA" id="ARBA00004154"/>
    </source>
</evidence>
<dbReference type="Gene3D" id="3.50.50.60">
    <property type="entry name" value="FAD/NAD(P)-binding domain"/>
    <property type="match status" value="1"/>
</dbReference>
<dbReference type="OrthoDB" id="1678617at2759"/>
<comment type="subcellular location">
    <subcellularLocation>
        <location evidence="10">Endoplasmic reticulum membrane</location>
        <topology evidence="10">Multi-pass membrane protein</topology>
    </subcellularLocation>
    <subcellularLocation>
        <location evidence="2">Microsome membrane</location>
        <topology evidence="2">Multi-pass membrane protein</topology>
    </subcellularLocation>
</comment>
<gene>
    <name evidence="12" type="ORF">CALCODRAFT_525543</name>
</gene>
<dbReference type="GO" id="GO:0050660">
    <property type="term" value="F:flavin adenine dinucleotide binding"/>
    <property type="evidence" value="ECO:0007669"/>
    <property type="project" value="UniProtKB-UniRule"/>
</dbReference>
<comment type="cofactor">
    <cofactor evidence="1 10">
        <name>FAD</name>
        <dbReference type="ChEBI" id="CHEBI:57692"/>
    </cofactor>
</comment>
<comment type="similarity">
    <text evidence="3 10">Belongs to the squalene monooxygenase family.</text>
</comment>
<accession>A0A165D1R5</accession>
<feature type="domain" description="Squalene epoxidase" evidence="11">
    <location>
        <begin position="175"/>
        <end position="438"/>
    </location>
</feature>
<dbReference type="STRING" id="1353952.A0A165D1R5"/>
<keyword evidence="6 10" id="KW-0274">FAD</keyword>
<evidence type="ECO:0000256" key="3">
    <source>
        <dbReference type="ARBA" id="ARBA00008802"/>
    </source>
</evidence>
<evidence type="ECO:0000256" key="4">
    <source>
        <dbReference type="ARBA" id="ARBA00012312"/>
    </source>
</evidence>
<dbReference type="Proteomes" id="UP000076842">
    <property type="component" value="Unassembled WGS sequence"/>
</dbReference>
<dbReference type="Pfam" id="PF08491">
    <property type="entry name" value="SE"/>
    <property type="match status" value="1"/>
</dbReference>
<evidence type="ECO:0000256" key="10">
    <source>
        <dbReference type="RuleBase" id="RU367121"/>
    </source>
</evidence>
<dbReference type="GO" id="GO:0005789">
    <property type="term" value="C:endoplasmic reticulum membrane"/>
    <property type="evidence" value="ECO:0007669"/>
    <property type="project" value="UniProtKB-SubCell"/>
</dbReference>
<dbReference type="GO" id="GO:0004506">
    <property type="term" value="F:squalene monooxygenase activity"/>
    <property type="evidence" value="ECO:0007669"/>
    <property type="project" value="UniProtKB-UniRule"/>
</dbReference>
<evidence type="ECO:0000256" key="1">
    <source>
        <dbReference type="ARBA" id="ARBA00001974"/>
    </source>
</evidence>
<evidence type="ECO:0000256" key="6">
    <source>
        <dbReference type="ARBA" id="ARBA00022827"/>
    </source>
</evidence>
<keyword evidence="10" id="KW-0256">Endoplasmic reticulum</keyword>
<dbReference type="PRINTS" id="PR00420">
    <property type="entry name" value="RNGMNOXGNASE"/>
</dbReference>
<reference evidence="12 13" key="1">
    <citation type="journal article" date="2016" name="Mol. Biol. Evol.">
        <title>Comparative Genomics of Early-Diverging Mushroom-Forming Fungi Provides Insights into the Origins of Lignocellulose Decay Capabilities.</title>
        <authorList>
            <person name="Nagy L.G."/>
            <person name="Riley R."/>
            <person name="Tritt A."/>
            <person name="Adam C."/>
            <person name="Daum C."/>
            <person name="Floudas D."/>
            <person name="Sun H."/>
            <person name="Yadav J.S."/>
            <person name="Pangilinan J."/>
            <person name="Larsson K.H."/>
            <person name="Matsuura K."/>
            <person name="Barry K."/>
            <person name="Labutti K."/>
            <person name="Kuo R."/>
            <person name="Ohm R.A."/>
            <person name="Bhattacharya S.S."/>
            <person name="Shirouzu T."/>
            <person name="Yoshinaga Y."/>
            <person name="Martin F.M."/>
            <person name="Grigoriev I.V."/>
            <person name="Hibbett D.S."/>
        </authorList>
    </citation>
    <scope>NUCLEOTIDE SEQUENCE [LARGE SCALE GENOMIC DNA]</scope>
    <source>
        <strain evidence="12 13">HHB12733</strain>
    </source>
</reference>
<evidence type="ECO:0000259" key="11">
    <source>
        <dbReference type="Pfam" id="PF08491"/>
    </source>
</evidence>
<dbReference type="FunCoup" id="A0A165D1R5">
    <property type="interactions" value="174"/>
</dbReference>
<keyword evidence="8 10" id="KW-0560">Oxidoreductase</keyword>
<protein>
    <recommendedName>
        <fullName evidence="4 10">Squalene monooxygenase</fullName>
        <ecNumber evidence="4 10">1.14.14.17</ecNumber>
    </recommendedName>
</protein>
<keyword evidence="7" id="KW-0492">Microsome</keyword>
<keyword evidence="5 10" id="KW-0285">Flavoprotein</keyword>
<name>A0A165D1R5_9BASI</name>
<comment type="catalytic activity">
    <reaction evidence="10">
        <text>squalene + reduced [NADPH--hemoprotein reductase] + O2 = (S)-2,3-epoxysqualene + oxidized [NADPH--hemoprotein reductase] + H2O + H(+)</text>
        <dbReference type="Rhea" id="RHEA:25282"/>
        <dbReference type="Rhea" id="RHEA-COMP:11964"/>
        <dbReference type="Rhea" id="RHEA-COMP:11965"/>
        <dbReference type="ChEBI" id="CHEBI:15377"/>
        <dbReference type="ChEBI" id="CHEBI:15378"/>
        <dbReference type="ChEBI" id="CHEBI:15379"/>
        <dbReference type="ChEBI" id="CHEBI:15440"/>
        <dbReference type="ChEBI" id="CHEBI:15441"/>
        <dbReference type="ChEBI" id="CHEBI:57618"/>
        <dbReference type="ChEBI" id="CHEBI:58210"/>
        <dbReference type="EC" id="1.14.14.17"/>
    </reaction>
</comment>
<comment type="function">
    <text evidence="10">Catalyzes the stereospecific oxidation of squalene to (S)-2,3-epoxysqualene, and is considered to be a rate-limiting enzyme in steroid biosynthesis.</text>
</comment>
<organism evidence="12 13">
    <name type="scientific">Calocera cornea HHB12733</name>
    <dbReference type="NCBI Taxonomy" id="1353952"/>
    <lineage>
        <taxon>Eukaryota</taxon>
        <taxon>Fungi</taxon>
        <taxon>Dikarya</taxon>
        <taxon>Basidiomycota</taxon>
        <taxon>Agaricomycotina</taxon>
        <taxon>Dacrymycetes</taxon>
        <taxon>Dacrymycetales</taxon>
        <taxon>Dacrymycetaceae</taxon>
        <taxon>Calocera</taxon>
    </lineage>
</organism>
<evidence type="ECO:0000256" key="5">
    <source>
        <dbReference type="ARBA" id="ARBA00022630"/>
    </source>
</evidence>
<dbReference type="EC" id="1.14.14.17" evidence="4 10"/>
<dbReference type="InterPro" id="IPR013698">
    <property type="entry name" value="Squalene_epoxidase"/>
</dbReference>
<dbReference type="EMBL" id="KV424086">
    <property type="protein sequence ID" value="KZT51879.1"/>
    <property type="molecule type" value="Genomic_DNA"/>
</dbReference>
<proteinExistence type="inferred from homology"/>
<dbReference type="InterPro" id="IPR036188">
    <property type="entry name" value="FAD/NAD-bd_sf"/>
</dbReference>
<evidence type="ECO:0000313" key="12">
    <source>
        <dbReference type="EMBL" id="KZT51879.1"/>
    </source>
</evidence>